<feature type="compositionally biased region" description="Basic residues" evidence="2">
    <location>
        <begin position="2222"/>
        <end position="2231"/>
    </location>
</feature>
<evidence type="ECO:0000256" key="1">
    <source>
        <dbReference type="SAM" id="Coils"/>
    </source>
</evidence>
<feature type="region of interest" description="Disordered" evidence="2">
    <location>
        <begin position="2771"/>
        <end position="2810"/>
    </location>
</feature>
<feature type="compositionally biased region" description="Basic and acidic residues" evidence="2">
    <location>
        <begin position="2070"/>
        <end position="2082"/>
    </location>
</feature>
<feature type="compositionally biased region" description="Polar residues" evidence="2">
    <location>
        <begin position="1271"/>
        <end position="1281"/>
    </location>
</feature>
<feature type="compositionally biased region" description="Polar residues" evidence="2">
    <location>
        <begin position="2799"/>
        <end position="2810"/>
    </location>
</feature>
<keyword evidence="4" id="KW-1185">Reference proteome</keyword>
<feature type="region of interest" description="Disordered" evidence="2">
    <location>
        <begin position="1252"/>
        <end position="1281"/>
    </location>
</feature>
<feature type="coiled-coil region" evidence="1">
    <location>
        <begin position="2493"/>
        <end position="2526"/>
    </location>
</feature>
<gene>
    <name evidence="3" type="primary">jg20933</name>
    <name evidence="3" type="ORF">PAEG_LOCUS4307</name>
</gene>
<feature type="compositionally biased region" description="Basic and acidic residues" evidence="2">
    <location>
        <begin position="1258"/>
        <end position="1270"/>
    </location>
</feature>
<evidence type="ECO:0000256" key="2">
    <source>
        <dbReference type="SAM" id="MobiDB-lite"/>
    </source>
</evidence>
<protein>
    <submittedName>
        <fullName evidence="3">Jg20933 protein</fullName>
    </submittedName>
</protein>
<sequence length="2923" mass="330970">VQGFSEIVCEISESDAFVSDADVYYDTDTREISDCYSQKSIEYSQSEIKAPTLTPQIDDISPQSIKETESLDYYDRSLSPSAKYRSQDLSYAEILALGLRKQANAQYITSLPKPQVAQVEMVKEIVVEVEKSALTQCEHKNQIKDPKSKNQRQEKPSQRSRSRDMPRQRRAPDKRSLQKTYDIQMTKKKKISKKVIEVQEFDDNPEFVEVDNTPVLSTMELIEHDTPVQNISPVSDNIAATETPLIDNREGEQKKNKKKQKVKKNKEVPDEIEKALKEIEESEKQKKKKAKDTRDKSKESTSELREIIPTLNVMDSKTESKETDGPSTSKGRKKKGQKPDKIKKSATEFTRDETSIQTETFVESYENLKSSLVDNLEKGELSKQGPIGLQTSEIYDAVEFAGPTVEKPQLSEGFSSNKESRRKDAPNEIIACDEKPLDSQINYPISDKTLENVNILDKPSENMEMRAEKQKKKPKQKKHDDTQNQLLTSTVNLNIFTKDSNQLESVKQSDISGSGALLNEPSVGDTISIDIEKPQQKPLTKTKVDNIIEQQKKVKPKKSDTKDQHTEEKNISNSNLSEYTQESANKEAKLPKKKSKSKKVKHHVEDDIDKALKEIEKIDKSKRKTKDKTLEIENTLDEVYPSDTVTENLVETVKSSIVTMDWNTLMAEEDTESTFEPITESMEESNIENNPEQIASEVTILLEAPVPQKGTHSTEDLEIPTEKTMASETTIASSTEIHFPQTSESQTETCLMSSINEQNNNDKFFFTDSHKESEGSVVQEITQFKPIEPDQETRTIYLITHEEKKLPPIRTVKIFRSKNNSLEDSSIEVDTTTPGLATNMEKETDRIDKNIENKVVEQDKTEADISQAKYEESIAFSDSIPATGVCTEFVESSNSDPNEVVDILHEMKDRSQDTKNKLQVNAFSKIDLENKQLDEPNKEKNDILDTQKDLIIEQTPIDKTVLPESNSNECEDEILEQVIFGSVQERKRPESSLKPISYKDLADEIKIYSIGCDFQQLDYEYCQLMVNEREKSLIIKSDETVGGHGYVEISSDSINKNKIPKEQGISPGPDKDLQPISICKTVDMTMNANLQTGIHHESRQDLKNEFPSDLSQNSIRIINEKGNSFNYQDLADAENKYASLKTSASREKSNIKDNILDLGETDSITEISYCQNALNSTKTEQERTKTLKPEAIIDLKEIDRDLIKETPKFNYQEISAAENVLGTLNSIKSNTSSSENQCEKDFDILVADDSAENTSKTESTKVTEQKDKNTKTLSSEPLQSSFHHMSDAERLLALPQKTTSILRNDLNEENNSEKTLNESVAIFQRSPSEELSCTMTDILQTLEKTQSEQNTDENHERIPYEQNILNDNFPVQNYIDIKDADIMLANILSQPSGSNIELILDSELKQSLLAFAKSDDLKLYPEEIATNDYNAHHIIRPGNSSSYEDKIKSSYKETIVEVPRFSYHDIDDAEKLLVTSRKVKNDYIQSQKIDNILSELSSQRAMQSDLVHKDALNSSKPKICEESIVNKAMPENTANTVSRNMELFFDIPNHPYYQICDAEYLYASSASRKNMDTKINMKIDSFSSHHIEEVNVQESDINQKTTKFTYEKDISIESPRQETNQPLAAEDALLEVLEEKVMSQNMNSTYTTDFISNVISNIEETNPVIHEIVNENNKNQNKEETQDGTSILKIDDISDSLVPVVFSGLKESLLNQQTENRLTTEAFVDKRFSIQDEDEFVLIDVIDEATTFDDSIETKNKNKIVESSDIVEDTFKLIDSPIQNITYQSTNREIASEQERILVVSETTQASNLDEGRITNAPPNVHDFEFETDFEIIPDASTLQENNLTQPLPRNIEFQNEPGRIALSAPIDCKNARLAKSSSENLQTIDTHPRLTDMISTDNNLSESNKPTHDEIKTTKNVIVTNKGFNVTDADSNTARPEKSPIHSLHDLLPEIDSIPEFKPSYTNTVLYSNLSADAPEFRPSYMFKSIEIGQNDNKLPPADTKQEICKSNLEKLPDTLVLTDEDKTEPQIPMEDVTGLPSYSSVLTKSKKLQKESQDQILEDISTNLKKPVELDQSDLKESKSKKNKKKKKDQDKKNVAAVEKISSVGQIVTDVPVDENIWVKMAEDGKSYAHVLSEGLVSLDDKSSETSKTFKKTDENFDQQIRITIHEQLKECNISQSSWAKLGEESTQPQKAPVIFVEESDNENKKSEVQVDDDGFIKVDRHRRSRSRSRSRETRSTSTSKPVEFSRDKSENKFDVLTSTLNPEYESVQNQPSSEEKDRIKKNKKSRSSKNRDITCSSIQVALSTSDEEKLPVKKDKKKKSKSKENTIKPIENTSVQETERQLSENTELVQQQQESVSQKKRKKKDKKVGDSSDVSLSKEVTLSQPGNIKSAPETLKIVRTPLSTPELQQTPLKDRFYADAQFWKTDPTVLDDLRYMTENLTVEINEDDMKKSKIILDEVHTDEKDCESNIPLEDTVRKQKSHDLTDIKKHQNITEEIEVLQTKNEKLSEEQSLENKMADLQREIEEMLLPENENSGLNVSMDEDEMFCNMSPILASPDPEKHLVPADTDKVPETSASIKGDKVLKNIVPFLESLKAQELIDNSDNVNITDEDTILDGDDHIIVNMIDLEDSEISLAETENCVQFKQDKPLLTDTSHKHAIDSEPTNTNAAKLVTNKLSNIKSDTFWLDKSATDDAEKTLGERNSLSFVKLTTPLDKLATPNGEYINLENNLNNDNSFWLEKHIYHDAECQYFTSIANKLKNKIDDQTIEINDQNDKDRDPGGGFGRSSDTEEKNPRQSNNTLSDSNYISMDLPGGICSWKDQSSYLSLETPSDSLMGQINESTSQLGYDMPEDTLTALSLKPDTQPTPKQEEPRQEKIRKAAKDDLSNDIETLLEEVKIVQANLSDLPDESLDAMEGGLR</sequence>
<dbReference type="EMBL" id="CAKXAJ010014661">
    <property type="protein sequence ID" value="CAH2216250.1"/>
    <property type="molecule type" value="Genomic_DNA"/>
</dbReference>
<feature type="compositionally biased region" description="Basic and acidic residues" evidence="2">
    <location>
        <begin position="2872"/>
        <end position="2887"/>
    </location>
</feature>
<feature type="compositionally biased region" description="Basic and acidic residues" evidence="2">
    <location>
        <begin position="542"/>
        <end position="570"/>
    </location>
</feature>
<feature type="region of interest" description="Disordered" evidence="2">
    <location>
        <begin position="455"/>
        <end position="487"/>
    </location>
</feature>
<feature type="compositionally biased region" description="Basic and acidic residues" evidence="2">
    <location>
        <begin position="458"/>
        <end position="468"/>
    </location>
</feature>
<feature type="region of interest" description="Disordered" evidence="2">
    <location>
        <begin position="2070"/>
        <end position="2096"/>
    </location>
</feature>
<dbReference type="Proteomes" id="UP000838756">
    <property type="component" value="Unassembled WGS sequence"/>
</dbReference>
<feature type="compositionally biased region" description="Polar residues" evidence="2">
    <location>
        <begin position="2297"/>
        <end position="2307"/>
    </location>
</feature>
<organism evidence="3 4">
    <name type="scientific">Pararge aegeria aegeria</name>
    <dbReference type="NCBI Taxonomy" id="348720"/>
    <lineage>
        <taxon>Eukaryota</taxon>
        <taxon>Metazoa</taxon>
        <taxon>Ecdysozoa</taxon>
        <taxon>Arthropoda</taxon>
        <taxon>Hexapoda</taxon>
        <taxon>Insecta</taxon>
        <taxon>Pterygota</taxon>
        <taxon>Neoptera</taxon>
        <taxon>Endopterygota</taxon>
        <taxon>Lepidoptera</taxon>
        <taxon>Glossata</taxon>
        <taxon>Ditrysia</taxon>
        <taxon>Papilionoidea</taxon>
        <taxon>Nymphalidae</taxon>
        <taxon>Satyrinae</taxon>
        <taxon>Satyrini</taxon>
        <taxon>Parargina</taxon>
        <taxon>Pararge</taxon>
    </lineage>
</organism>
<accession>A0A8S4QME5</accession>
<feature type="compositionally biased region" description="Basic and acidic residues" evidence="2">
    <location>
        <begin position="292"/>
        <end position="306"/>
    </location>
</feature>
<feature type="non-terminal residue" evidence="3">
    <location>
        <position position="1"/>
    </location>
</feature>
<feature type="compositionally biased region" description="Polar residues" evidence="2">
    <location>
        <begin position="571"/>
        <end position="583"/>
    </location>
</feature>
<feature type="compositionally biased region" description="Basic residues" evidence="2">
    <location>
        <begin position="591"/>
        <end position="602"/>
    </location>
</feature>
<feature type="compositionally biased region" description="Basic and acidic residues" evidence="2">
    <location>
        <begin position="2204"/>
        <end position="2221"/>
    </location>
</feature>
<feature type="region of interest" description="Disordered" evidence="2">
    <location>
        <begin position="2200"/>
        <end position="2390"/>
    </location>
</feature>
<feature type="compositionally biased region" description="Basic and acidic residues" evidence="2">
    <location>
        <begin position="2246"/>
        <end position="2256"/>
    </location>
</feature>
<feature type="region of interest" description="Disordered" evidence="2">
    <location>
        <begin position="499"/>
        <end position="604"/>
    </location>
</feature>
<feature type="compositionally biased region" description="Basic and acidic residues" evidence="2">
    <location>
        <begin position="265"/>
        <end position="284"/>
    </location>
</feature>
<dbReference type="OrthoDB" id="6932142at2759"/>
<feature type="compositionally biased region" description="Polar residues" evidence="2">
    <location>
        <begin position="499"/>
        <end position="512"/>
    </location>
</feature>
<comment type="caution">
    <text evidence="3">The sequence shown here is derived from an EMBL/GenBank/DDBJ whole genome shotgun (WGS) entry which is preliminary data.</text>
</comment>
<feature type="non-terminal residue" evidence="3">
    <location>
        <position position="2923"/>
    </location>
</feature>
<proteinExistence type="predicted"/>
<feature type="compositionally biased region" description="Basic and acidic residues" evidence="2">
    <location>
        <begin position="337"/>
        <end position="354"/>
    </location>
</feature>
<feature type="region of interest" description="Disordered" evidence="2">
    <location>
        <begin position="242"/>
        <end position="356"/>
    </location>
</feature>
<feature type="compositionally biased region" description="Basic and acidic residues" evidence="2">
    <location>
        <begin position="418"/>
        <end position="429"/>
    </location>
</feature>
<evidence type="ECO:0000313" key="3">
    <source>
        <dbReference type="EMBL" id="CAH2216250.1"/>
    </source>
</evidence>
<feature type="region of interest" description="Disordered" evidence="2">
    <location>
        <begin position="2861"/>
        <end position="2887"/>
    </location>
</feature>
<feature type="region of interest" description="Disordered" evidence="2">
    <location>
        <begin position="137"/>
        <end position="179"/>
    </location>
</feature>
<feature type="region of interest" description="Disordered" evidence="2">
    <location>
        <begin position="406"/>
        <end position="429"/>
    </location>
</feature>
<feature type="compositionally biased region" description="Basic residues" evidence="2">
    <location>
        <begin position="255"/>
        <end position="264"/>
    </location>
</feature>
<keyword evidence="1" id="KW-0175">Coiled coil</keyword>
<feature type="compositionally biased region" description="Basic residues" evidence="2">
    <location>
        <begin position="2282"/>
        <end position="2291"/>
    </location>
</feature>
<name>A0A8S4QME5_9NEOP</name>
<evidence type="ECO:0000313" key="4">
    <source>
        <dbReference type="Proteomes" id="UP000838756"/>
    </source>
</evidence>
<feature type="compositionally biased region" description="Basic and acidic residues" evidence="2">
    <location>
        <begin position="137"/>
        <end position="176"/>
    </location>
</feature>
<reference evidence="3" key="1">
    <citation type="submission" date="2022-03" db="EMBL/GenBank/DDBJ databases">
        <authorList>
            <person name="Lindestad O."/>
        </authorList>
    </citation>
    <scope>NUCLEOTIDE SEQUENCE</scope>
</reference>
<feature type="compositionally biased region" description="Polar residues" evidence="2">
    <location>
        <begin position="2259"/>
        <end position="2275"/>
    </location>
</feature>